<dbReference type="InterPro" id="IPR025943">
    <property type="entry name" value="Sigma_54_int_dom_ATP-bd_2"/>
</dbReference>
<proteinExistence type="predicted"/>
<evidence type="ECO:0000259" key="12">
    <source>
        <dbReference type="PROSITE" id="PS51656"/>
    </source>
</evidence>
<evidence type="ECO:0000256" key="8">
    <source>
        <dbReference type="ARBA" id="ARBA00023125"/>
    </source>
</evidence>
<dbReference type="PANTHER" id="PTHR32071">
    <property type="entry name" value="TRANSCRIPTIONAL REGULATORY PROTEIN"/>
    <property type="match status" value="1"/>
</dbReference>
<dbReference type="InterPro" id="IPR017900">
    <property type="entry name" value="4Fe4S_Fe_S_CS"/>
</dbReference>
<evidence type="ECO:0000313" key="13">
    <source>
        <dbReference type="EMBL" id="EEG77321.1"/>
    </source>
</evidence>
<dbReference type="InterPro" id="IPR017896">
    <property type="entry name" value="4Fe4S_Fe-S-bd"/>
</dbReference>
<dbReference type="Gene3D" id="1.10.10.60">
    <property type="entry name" value="Homeodomain-like"/>
    <property type="match status" value="1"/>
</dbReference>
<dbReference type="RefSeq" id="WP_008516709.1">
    <property type="nucleotide sequence ID" value="NZ_ACJM01000008.1"/>
</dbReference>
<evidence type="ECO:0000256" key="7">
    <source>
        <dbReference type="ARBA" id="ARBA00023015"/>
    </source>
</evidence>
<dbReference type="InterPro" id="IPR004108">
    <property type="entry name" value="Fe_hydrogenase_lsu_C"/>
</dbReference>
<dbReference type="InterPro" id="IPR025944">
    <property type="entry name" value="Sigma_54_int_dom_CS"/>
</dbReference>
<dbReference type="Pfam" id="PF00158">
    <property type="entry name" value="Sigma54_activat"/>
    <property type="match status" value="1"/>
</dbReference>
<accession>C0GH19</accession>
<dbReference type="eggNOG" id="COG3829">
    <property type="taxonomic scope" value="Bacteria"/>
</dbReference>
<dbReference type="SUPFAM" id="SSF54862">
    <property type="entry name" value="4Fe-4S ferredoxins"/>
    <property type="match status" value="1"/>
</dbReference>
<keyword evidence="7" id="KW-0805">Transcription regulation</keyword>
<keyword evidence="8" id="KW-0238">DNA-binding</keyword>
<dbReference type="PANTHER" id="PTHR32071:SF57">
    <property type="entry name" value="C4-DICARBOXYLATE TRANSPORT TRANSCRIPTIONAL REGULATORY PROTEIN DCTD"/>
    <property type="match status" value="1"/>
</dbReference>
<dbReference type="Pfam" id="PF04060">
    <property type="entry name" value="FeS"/>
    <property type="match status" value="1"/>
</dbReference>
<dbReference type="SUPFAM" id="SSF53920">
    <property type="entry name" value="Fe-only hydrogenase"/>
    <property type="match status" value="1"/>
</dbReference>
<dbReference type="InterPro" id="IPR003593">
    <property type="entry name" value="AAA+_ATPase"/>
</dbReference>
<evidence type="ECO:0000256" key="9">
    <source>
        <dbReference type="ARBA" id="ARBA00023163"/>
    </source>
</evidence>
<feature type="domain" description="Sigma-54 factor interaction" evidence="10">
    <location>
        <begin position="430"/>
        <end position="660"/>
    </location>
</feature>
<evidence type="ECO:0000256" key="5">
    <source>
        <dbReference type="ARBA" id="ARBA00023004"/>
    </source>
</evidence>
<dbReference type="SMART" id="SM00382">
    <property type="entry name" value="AAA"/>
    <property type="match status" value="1"/>
</dbReference>
<comment type="caution">
    <text evidence="13">The sequence shown here is derived from an EMBL/GenBank/DDBJ whole genome shotgun (WGS) entry which is preliminary data.</text>
</comment>
<evidence type="ECO:0000313" key="14">
    <source>
        <dbReference type="Proteomes" id="UP000006443"/>
    </source>
</evidence>
<dbReference type="Pfam" id="PF02906">
    <property type="entry name" value="Fe_hyd_lg_C"/>
    <property type="match status" value="1"/>
</dbReference>
<organism evidence="13 14">
    <name type="scientific">Dethiobacter alkaliphilus AHT 1</name>
    <dbReference type="NCBI Taxonomy" id="555088"/>
    <lineage>
        <taxon>Bacteria</taxon>
        <taxon>Bacillati</taxon>
        <taxon>Bacillota</taxon>
        <taxon>Dethiobacteria</taxon>
        <taxon>Dethiobacterales</taxon>
        <taxon>Dethiobacteraceae</taxon>
        <taxon>Dethiobacter</taxon>
    </lineage>
</organism>
<dbReference type="OrthoDB" id="9798098at2"/>
<evidence type="ECO:0000259" key="11">
    <source>
        <dbReference type="PROSITE" id="PS51379"/>
    </source>
</evidence>
<dbReference type="InterPro" id="IPR002197">
    <property type="entry name" value="HTH_Fis"/>
</dbReference>
<dbReference type="Gene3D" id="3.40.950.10">
    <property type="entry name" value="Fe-only Hydrogenase (Larger Subunit), Chain L, domain 3"/>
    <property type="match status" value="1"/>
</dbReference>
<dbReference type="InterPro" id="IPR009016">
    <property type="entry name" value="Fe_hydrogenase"/>
</dbReference>
<dbReference type="GO" id="GO:0051539">
    <property type="term" value="F:4 iron, 4 sulfur cluster binding"/>
    <property type="evidence" value="ECO:0007669"/>
    <property type="project" value="UniProtKB-KW"/>
</dbReference>
<dbReference type="Gene3D" id="3.30.70.20">
    <property type="match status" value="1"/>
</dbReference>
<dbReference type="InterPro" id="IPR002078">
    <property type="entry name" value="Sigma_54_int"/>
</dbReference>
<feature type="domain" description="4Fe-4S" evidence="12">
    <location>
        <begin position="354"/>
        <end position="416"/>
    </location>
</feature>
<protein>
    <submittedName>
        <fullName evidence="13">Sigma54 specific transcriptional regulator, Fis family</fullName>
    </submittedName>
</protein>
<dbReference type="GO" id="GO:0005524">
    <property type="term" value="F:ATP binding"/>
    <property type="evidence" value="ECO:0007669"/>
    <property type="project" value="UniProtKB-KW"/>
</dbReference>
<dbReference type="AlphaFoldDB" id="C0GH19"/>
<dbReference type="PROSITE" id="PS51656">
    <property type="entry name" value="4FE4S"/>
    <property type="match status" value="1"/>
</dbReference>
<keyword evidence="6" id="KW-0411">Iron-sulfur</keyword>
<dbReference type="STRING" id="555088.DealDRAFT_1778"/>
<dbReference type="CDD" id="cd00009">
    <property type="entry name" value="AAA"/>
    <property type="match status" value="1"/>
</dbReference>
<dbReference type="SUPFAM" id="SSF46689">
    <property type="entry name" value="Homeodomain-like"/>
    <property type="match status" value="1"/>
</dbReference>
<dbReference type="PROSITE" id="PS51379">
    <property type="entry name" value="4FE4S_FER_2"/>
    <property type="match status" value="2"/>
</dbReference>
<dbReference type="Pfam" id="PF25601">
    <property type="entry name" value="AAA_lid_14"/>
    <property type="match status" value="1"/>
</dbReference>
<evidence type="ECO:0000256" key="3">
    <source>
        <dbReference type="ARBA" id="ARBA00022741"/>
    </source>
</evidence>
<dbReference type="Pfam" id="PF02954">
    <property type="entry name" value="HTH_8"/>
    <property type="match status" value="1"/>
</dbReference>
<dbReference type="InterPro" id="IPR058031">
    <property type="entry name" value="AAA_lid_NorR"/>
</dbReference>
<dbReference type="InterPro" id="IPR009057">
    <property type="entry name" value="Homeodomain-like_sf"/>
</dbReference>
<dbReference type="GO" id="GO:0006355">
    <property type="term" value="P:regulation of DNA-templated transcription"/>
    <property type="evidence" value="ECO:0007669"/>
    <property type="project" value="InterPro"/>
</dbReference>
<dbReference type="Proteomes" id="UP000006443">
    <property type="component" value="Unassembled WGS sequence"/>
</dbReference>
<evidence type="ECO:0000256" key="4">
    <source>
        <dbReference type="ARBA" id="ARBA00022840"/>
    </source>
</evidence>
<dbReference type="SUPFAM" id="SSF52540">
    <property type="entry name" value="P-loop containing nucleoside triphosphate hydrolases"/>
    <property type="match status" value="1"/>
</dbReference>
<dbReference type="GO" id="GO:0046872">
    <property type="term" value="F:metal ion binding"/>
    <property type="evidence" value="ECO:0007669"/>
    <property type="project" value="UniProtKB-KW"/>
</dbReference>
<dbReference type="Gene3D" id="1.10.15.40">
    <property type="entry name" value="Electron transport complex subunit B, putative Fe-S cluster"/>
    <property type="match status" value="1"/>
</dbReference>
<dbReference type="InterPro" id="IPR025662">
    <property type="entry name" value="Sigma_54_int_dom_ATP-bd_1"/>
</dbReference>
<dbReference type="Gene3D" id="3.40.50.300">
    <property type="entry name" value="P-loop containing nucleotide triphosphate hydrolases"/>
    <property type="match status" value="1"/>
</dbReference>
<dbReference type="Pfam" id="PF13237">
    <property type="entry name" value="Fer4_10"/>
    <property type="match status" value="1"/>
</dbReference>
<keyword evidence="4" id="KW-0067">ATP-binding</keyword>
<keyword evidence="3" id="KW-0547">Nucleotide-binding</keyword>
<dbReference type="PROSITE" id="PS50045">
    <property type="entry name" value="SIGMA54_INTERACT_4"/>
    <property type="match status" value="1"/>
</dbReference>
<dbReference type="GO" id="GO:0043565">
    <property type="term" value="F:sequence-specific DNA binding"/>
    <property type="evidence" value="ECO:0007669"/>
    <property type="project" value="InterPro"/>
</dbReference>
<sequence>MPVVRTESNLCKRCYACVRNCPVKAIKVEDGQASVTEASCITCGACKNVCSQQAKQIRRDVDNVRQLLEKDSTVVALMAPAFAAAFDYTPYQVLGAMKEAGFSQVCEVAYGAELVAREYNRMFADKRLAEPLLTSPCPAVINLIEKHYPRLVSQLIPVVSPMIAAARLARKIYGERINTVFIGPCVAKKSEINHPSVSGDVDYALTFSELKELLSDRNCTPGIAAPAEFDGWGATLGGAFPLAGGLLKAAGLENDILAEQFVVVEGRQEVMETLHAIETKQFSPALIDILYCRGCIDGPDLHNSQSLNQRKKKVIDFIRQRRPAVKEPPEAGKIKLSRKFIALAQKALQPSEHEIRDILKATGKFNVSDELNCGACGYDTCRDKAKAVYHGLAEANMCLPFLLHKSEQEIAHYRQEIQLMETFQGISQQIIGDSKKVKTAKNFVLKAAQSASTVLLLGESGTGKGLFARAIHFSGNRKDGPFIKVNCSAIPETLLESELFGYEEGSFTGAQKGGKIGKFELANGGTIFLDEIGDMPFNMQAKMLRVLQEREIERIGGHHSIPIDVRVIAATNRDLREEIKANRFREDLYYRLDVLSISIPPLREMASDIPVLTQSLIERICKKHHVPPKKVSEEVMGVFCRYPWPGNVRELENMLERLLNLVEEDIINIDHLPAHLWQHIQSSRYLASGHSLDNMTSEVERDAIINALKATKNNRSKAAKLLGLHRSTFYEKLKRYDLL</sequence>
<dbReference type="PROSITE" id="PS00675">
    <property type="entry name" value="SIGMA54_INTERACT_1"/>
    <property type="match status" value="1"/>
</dbReference>
<dbReference type="PROSITE" id="PS00198">
    <property type="entry name" value="4FE4S_FER_1"/>
    <property type="match status" value="1"/>
</dbReference>
<gene>
    <name evidence="13" type="ORF">DealDRAFT_1778</name>
</gene>
<evidence type="ECO:0000259" key="10">
    <source>
        <dbReference type="PROSITE" id="PS50045"/>
    </source>
</evidence>
<keyword evidence="9" id="KW-0804">Transcription</keyword>
<feature type="domain" description="4Fe-4S ferredoxin-type" evidence="11">
    <location>
        <begin position="32"/>
        <end position="60"/>
    </location>
</feature>
<evidence type="ECO:0000256" key="6">
    <source>
        <dbReference type="ARBA" id="ARBA00023014"/>
    </source>
</evidence>
<keyword evidence="5" id="KW-0408">Iron</keyword>
<evidence type="ECO:0000256" key="2">
    <source>
        <dbReference type="ARBA" id="ARBA00022723"/>
    </source>
</evidence>
<reference evidence="13 14" key="1">
    <citation type="submission" date="2009-02" db="EMBL/GenBank/DDBJ databases">
        <title>Sequencing of the draft genome and assembly of Dethiobacter alkaliphilus AHT 1.</title>
        <authorList>
            <consortium name="US DOE Joint Genome Institute (JGI-PGF)"/>
            <person name="Lucas S."/>
            <person name="Copeland A."/>
            <person name="Lapidus A."/>
            <person name="Glavina del Rio T."/>
            <person name="Dalin E."/>
            <person name="Tice H."/>
            <person name="Bruce D."/>
            <person name="Goodwin L."/>
            <person name="Pitluck S."/>
            <person name="Larimer F."/>
            <person name="Land M.L."/>
            <person name="Hauser L."/>
            <person name="Muyzer G."/>
        </authorList>
    </citation>
    <scope>NUCLEOTIDE SEQUENCE [LARGE SCALE GENOMIC DNA]</scope>
    <source>
        <strain evidence="13 14">AHT 1</strain>
    </source>
</reference>
<dbReference type="Gene3D" id="3.40.50.1780">
    <property type="match status" value="1"/>
</dbReference>
<dbReference type="EMBL" id="ACJM01000008">
    <property type="protein sequence ID" value="EEG77321.1"/>
    <property type="molecule type" value="Genomic_DNA"/>
</dbReference>
<dbReference type="PROSITE" id="PS00676">
    <property type="entry name" value="SIGMA54_INTERACT_2"/>
    <property type="match status" value="1"/>
</dbReference>
<keyword evidence="1" id="KW-0004">4Fe-4S</keyword>
<dbReference type="Gene3D" id="1.10.8.60">
    <property type="match status" value="1"/>
</dbReference>
<keyword evidence="14" id="KW-1185">Reference proteome</keyword>
<dbReference type="InterPro" id="IPR007202">
    <property type="entry name" value="4Fe-4S_dom"/>
</dbReference>
<dbReference type="FunFam" id="3.40.50.300:FF:000006">
    <property type="entry name" value="DNA-binding transcriptional regulator NtrC"/>
    <property type="match status" value="1"/>
</dbReference>
<dbReference type="PRINTS" id="PR01590">
    <property type="entry name" value="HTHFIS"/>
</dbReference>
<dbReference type="PROSITE" id="PS00688">
    <property type="entry name" value="SIGMA54_INTERACT_3"/>
    <property type="match status" value="1"/>
</dbReference>
<feature type="domain" description="4Fe-4S ferredoxin-type" evidence="11">
    <location>
        <begin position="2"/>
        <end position="31"/>
    </location>
</feature>
<keyword evidence="2" id="KW-0479">Metal-binding</keyword>
<name>C0GH19_DETAL</name>
<evidence type="ECO:0000256" key="1">
    <source>
        <dbReference type="ARBA" id="ARBA00022485"/>
    </source>
</evidence>
<dbReference type="InterPro" id="IPR027417">
    <property type="entry name" value="P-loop_NTPase"/>
</dbReference>